<dbReference type="EMBL" id="WHUW01000492">
    <property type="protein sequence ID" value="KAF8414536.1"/>
    <property type="molecule type" value="Genomic_DNA"/>
</dbReference>
<gene>
    <name evidence="2" type="ORF">L210DRAFT_3592008</name>
</gene>
<keyword evidence="1" id="KW-0732">Signal</keyword>
<evidence type="ECO:0000313" key="3">
    <source>
        <dbReference type="Proteomes" id="UP001194468"/>
    </source>
</evidence>
<organism evidence="2 3">
    <name type="scientific">Boletus edulis BED1</name>
    <dbReference type="NCBI Taxonomy" id="1328754"/>
    <lineage>
        <taxon>Eukaryota</taxon>
        <taxon>Fungi</taxon>
        <taxon>Dikarya</taxon>
        <taxon>Basidiomycota</taxon>
        <taxon>Agaricomycotina</taxon>
        <taxon>Agaricomycetes</taxon>
        <taxon>Agaricomycetidae</taxon>
        <taxon>Boletales</taxon>
        <taxon>Boletineae</taxon>
        <taxon>Boletaceae</taxon>
        <taxon>Boletoideae</taxon>
        <taxon>Boletus</taxon>
    </lineage>
</organism>
<evidence type="ECO:0000313" key="2">
    <source>
        <dbReference type="EMBL" id="KAF8414536.1"/>
    </source>
</evidence>
<feature type="signal peptide" evidence="1">
    <location>
        <begin position="1"/>
        <end position="26"/>
    </location>
</feature>
<dbReference type="Proteomes" id="UP001194468">
    <property type="component" value="Unassembled WGS sequence"/>
</dbReference>
<reference evidence="2" key="2">
    <citation type="journal article" date="2020" name="Nat. Commun.">
        <title>Large-scale genome sequencing of mycorrhizal fungi provides insights into the early evolution of symbiotic traits.</title>
        <authorList>
            <person name="Miyauchi S."/>
            <person name="Kiss E."/>
            <person name="Kuo A."/>
            <person name="Drula E."/>
            <person name="Kohler A."/>
            <person name="Sanchez-Garcia M."/>
            <person name="Morin E."/>
            <person name="Andreopoulos B."/>
            <person name="Barry K.W."/>
            <person name="Bonito G."/>
            <person name="Buee M."/>
            <person name="Carver A."/>
            <person name="Chen C."/>
            <person name="Cichocki N."/>
            <person name="Clum A."/>
            <person name="Culley D."/>
            <person name="Crous P.W."/>
            <person name="Fauchery L."/>
            <person name="Girlanda M."/>
            <person name="Hayes R.D."/>
            <person name="Keri Z."/>
            <person name="LaButti K."/>
            <person name="Lipzen A."/>
            <person name="Lombard V."/>
            <person name="Magnuson J."/>
            <person name="Maillard F."/>
            <person name="Murat C."/>
            <person name="Nolan M."/>
            <person name="Ohm R.A."/>
            <person name="Pangilinan J."/>
            <person name="Pereira M.F."/>
            <person name="Perotto S."/>
            <person name="Peter M."/>
            <person name="Pfister S."/>
            <person name="Riley R."/>
            <person name="Sitrit Y."/>
            <person name="Stielow J.B."/>
            <person name="Szollosi G."/>
            <person name="Zifcakova L."/>
            <person name="Stursova M."/>
            <person name="Spatafora J.W."/>
            <person name="Tedersoo L."/>
            <person name="Vaario L.M."/>
            <person name="Yamada A."/>
            <person name="Yan M."/>
            <person name="Wang P."/>
            <person name="Xu J."/>
            <person name="Bruns T."/>
            <person name="Baldrian P."/>
            <person name="Vilgalys R."/>
            <person name="Dunand C."/>
            <person name="Henrissat B."/>
            <person name="Grigoriev I.V."/>
            <person name="Hibbett D."/>
            <person name="Nagy L.G."/>
            <person name="Martin F.M."/>
        </authorList>
    </citation>
    <scope>NUCLEOTIDE SEQUENCE</scope>
    <source>
        <strain evidence="2">BED1</strain>
    </source>
</reference>
<protein>
    <recommendedName>
        <fullName evidence="4">Secreted protein</fullName>
    </recommendedName>
</protein>
<proteinExistence type="predicted"/>
<evidence type="ECO:0000256" key="1">
    <source>
        <dbReference type="SAM" id="SignalP"/>
    </source>
</evidence>
<keyword evidence="3" id="KW-1185">Reference proteome</keyword>
<reference evidence="2" key="1">
    <citation type="submission" date="2019-10" db="EMBL/GenBank/DDBJ databases">
        <authorList>
            <consortium name="DOE Joint Genome Institute"/>
            <person name="Kuo A."/>
            <person name="Miyauchi S."/>
            <person name="Kiss E."/>
            <person name="Drula E."/>
            <person name="Kohler A."/>
            <person name="Sanchez-Garcia M."/>
            <person name="Andreopoulos B."/>
            <person name="Barry K.W."/>
            <person name="Bonito G."/>
            <person name="Buee M."/>
            <person name="Carver A."/>
            <person name="Chen C."/>
            <person name="Cichocki N."/>
            <person name="Clum A."/>
            <person name="Culley D."/>
            <person name="Crous P.W."/>
            <person name="Fauchery L."/>
            <person name="Girlanda M."/>
            <person name="Hayes R."/>
            <person name="Keri Z."/>
            <person name="LaButti K."/>
            <person name="Lipzen A."/>
            <person name="Lombard V."/>
            <person name="Magnuson J."/>
            <person name="Maillard F."/>
            <person name="Morin E."/>
            <person name="Murat C."/>
            <person name="Nolan M."/>
            <person name="Ohm R."/>
            <person name="Pangilinan J."/>
            <person name="Pereira M."/>
            <person name="Perotto S."/>
            <person name="Peter M."/>
            <person name="Riley R."/>
            <person name="Sitrit Y."/>
            <person name="Stielow B."/>
            <person name="Szollosi G."/>
            <person name="Zifcakova L."/>
            <person name="Stursova M."/>
            <person name="Spatafora J.W."/>
            <person name="Tedersoo L."/>
            <person name="Vaario L.-M."/>
            <person name="Yamada A."/>
            <person name="Yan M."/>
            <person name="Wang P."/>
            <person name="Xu J."/>
            <person name="Bruns T."/>
            <person name="Baldrian P."/>
            <person name="Vilgalys R."/>
            <person name="Henrissat B."/>
            <person name="Grigoriev I.V."/>
            <person name="Hibbett D."/>
            <person name="Nagy L.G."/>
            <person name="Martin F.M."/>
        </authorList>
    </citation>
    <scope>NUCLEOTIDE SEQUENCE</scope>
    <source>
        <strain evidence="2">BED1</strain>
    </source>
</reference>
<comment type="caution">
    <text evidence="2">The sequence shown here is derived from an EMBL/GenBank/DDBJ whole genome shotgun (WGS) entry which is preliminary data.</text>
</comment>
<dbReference type="AlphaFoldDB" id="A0AAD4G4C7"/>
<name>A0AAD4G4C7_BOLED</name>
<evidence type="ECO:0008006" key="4">
    <source>
        <dbReference type="Google" id="ProtNLM"/>
    </source>
</evidence>
<accession>A0AAD4G4C7</accession>
<sequence>MQAPPPRPRYRVSTIFWYAIPPLVFAAGELSCQVNNPTLQAIYPLQSVLNIQRTFNASLSPLKNVSGTVLSPNRSPTVYAQLFYSGVEQFFCTASSCTQSSTSTTDLFYSTVSMYLAHVVLRS</sequence>
<feature type="chain" id="PRO_5041960003" description="Secreted protein" evidence="1">
    <location>
        <begin position="27"/>
        <end position="123"/>
    </location>
</feature>